<feature type="region of interest" description="Disordered" evidence="1">
    <location>
        <begin position="718"/>
        <end position="749"/>
    </location>
</feature>
<dbReference type="InterPro" id="IPR036770">
    <property type="entry name" value="Ankyrin_rpt-contain_sf"/>
</dbReference>
<feature type="compositionally biased region" description="Basic and acidic residues" evidence="1">
    <location>
        <begin position="718"/>
        <end position="728"/>
    </location>
</feature>
<keyword evidence="4" id="KW-1185">Reference proteome</keyword>
<sequence length="781" mass="89617">MDLVDPWRDSKTENAPGNATLDPKSQSVRETIAALSNQEDIFAQLAWLTSKEDSNVENYRELLRGVPDINDVHTTGVSLLIYAILFDHPVYIEVLHAHGGLDANAPDTIVGYTPLMWCMHLNRQQCCVELLNFSEQLDFNYKNRNGSTALDLIVPGTPMYEFAEEHELFQVANHDSVHDIFEAPASTILTDDVDHTMDQIDLQTAGLTIDDTEAFKTKDSVEFQPDFSGEIRDESRFFDFDQTLQNQYIEFADYDIPKILDLIVSLPTKLPHRPNVPAAIIFQCIRYADQKKESDSLVESMFRLSLTKIMASASTATGGVLSNETGDVVLQSYWLSALNFLYYYLYRQEGFFKRYPTTLQEIIDDLRTLMVELISSIHTRVLALVDTTILEYTTIAQVKQTLYKKDWNLFKRRKQSHLKGTHTDSYDEILKMLYPPSLEEQMKPSPLKIVQIFGALSYVLDLHQIHPLVAQQCLSLAIKWFSSSLFNKIMSNKKKCLSRAHAVQIRLNISVIQDWIKNHDFTVPPPKMIDDFMWERFPYTLIHNVGEIDLSSKSPDLRNIATYKPLKTDHTEDTSNSLFYYQSFHHISQIHMESLLQLLQWLQVATSLEDEESLDSTLSLLNKLSPLQLLKSIGKYRYEVDESKFNSALKKKLSAMCKNSVDSDQYLPEKVLPLLALPTVAELIDNYSSCEDSYELLPFLPVDVQDDVDEIHEQNFKQRQMEHERTQNEIEDAEKDTDEENDDRAFEDDAGDELFKQLNAPSVAAQKPLWAINSDIEANPW</sequence>
<feature type="compositionally biased region" description="Basic and acidic residues" evidence="1">
    <location>
        <begin position="1"/>
        <end position="12"/>
    </location>
</feature>
<dbReference type="STRING" id="4955.A0A1G4MBY6"/>
<dbReference type="Proteomes" id="UP000190831">
    <property type="component" value="Chromosome D"/>
</dbReference>
<feature type="compositionally biased region" description="Polar residues" evidence="1">
    <location>
        <begin position="13"/>
        <end position="23"/>
    </location>
</feature>
<dbReference type="AlphaFoldDB" id="A0A1G4MBY6"/>
<evidence type="ECO:0000256" key="1">
    <source>
        <dbReference type="SAM" id="MobiDB-lite"/>
    </source>
</evidence>
<protein>
    <submittedName>
        <fullName evidence="3">LAFE_0D09824g1_1</fullName>
    </submittedName>
</protein>
<dbReference type="PANTHER" id="PTHR16027:SF6">
    <property type="entry name" value="DILUTE DOMAIN-CONTAINING PROTEIN"/>
    <property type="match status" value="1"/>
</dbReference>
<evidence type="ECO:0000259" key="2">
    <source>
        <dbReference type="PROSITE" id="PS51126"/>
    </source>
</evidence>
<feature type="region of interest" description="Disordered" evidence="1">
    <location>
        <begin position="1"/>
        <end position="23"/>
    </location>
</feature>
<proteinExistence type="predicted"/>
<feature type="domain" description="Dilute" evidence="2">
    <location>
        <begin position="327"/>
        <end position="659"/>
    </location>
</feature>
<dbReference type="GO" id="GO:0051020">
    <property type="term" value="F:GTPase binding"/>
    <property type="evidence" value="ECO:0007669"/>
    <property type="project" value="TreeGrafter"/>
</dbReference>
<feature type="compositionally biased region" description="Acidic residues" evidence="1">
    <location>
        <begin position="729"/>
        <end position="749"/>
    </location>
</feature>
<dbReference type="InterPro" id="IPR002710">
    <property type="entry name" value="Dilute_dom"/>
</dbReference>
<evidence type="ECO:0000313" key="4">
    <source>
        <dbReference type="Proteomes" id="UP000190831"/>
    </source>
</evidence>
<dbReference type="InterPro" id="IPR052072">
    <property type="entry name" value="Vascular_dev_regulator"/>
</dbReference>
<dbReference type="OMA" id="YAKDWNL"/>
<organism evidence="3 4">
    <name type="scientific">Lachancea fermentati</name>
    <name type="common">Zygosaccharomyces fermentati</name>
    <dbReference type="NCBI Taxonomy" id="4955"/>
    <lineage>
        <taxon>Eukaryota</taxon>
        <taxon>Fungi</taxon>
        <taxon>Dikarya</taxon>
        <taxon>Ascomycota</taxon>
        <taxon>Saccharomycotina</taxon>
        <taxon>Saccharomycetes</taxon>
        <taxon>Saccharomycetales</taxon>
        <taxon>Saccharomycetaceae</taxon>
        <taxon>Lachancea</taxon>
    </lineage>
</organism>
<dbReference type="Gene3D" id="1.25.40.20">
    <property type="entry name" value="Ankyrin repeat-containing domain"/>
    <property type="match status" value="1"/>
</dbReference>
<evidence type="ECO:0000313" key="3">
    <source>
        <dbReference type="EMBL" id="SCW01313.1"/>
    </source>
</evidence>
<dbReference type="Pfam" id="PF01843">
    <property type="entry name" value="DIL"/>
    <property type="match status" value="2"/>
</dbReference>
<dbReference type="PROSITE" id="PS51126">
    <property type="entry name" value="DILUTE"/>
    <property type="match status" value="1"/>
</dbReference>
<name>A0A1G4MBY6_LACFM</name>
<dbReference type="SUPFAM" id="SSF48403">
    <property type="entry name" value="Ankyrin repeat"/>
    <property type="match status" value="1"/>
</dbReference>
<gene>
    <name evidence="3" type="ORF">LAFE_0D09824G</name>
</gene>
<dbReference type="PANTHER" id="PTHR16027">
    <property type="entry name" value="DILUTE DOMAIN-CONTAINING PROTEIN YPR089W"/>
    <property type="match status" value="1"/>
</dbReference>
<dbReference type="OrthoDB" id="426293at2759"/>
<dbReference type="EMBL" id="LT598492">
    <property type="protein sequence ID" value="SCW01313.1"/>
    <property type="molecule type" value="Genomic_DNA"/>
</dbReference>
<reference evidence="3 4" key="1">
    <citation type="submission" date="2016-03" db="EMBL/GenBank/DDBJ databases">
        <authorList>
            <person name="Devillers H."/>
        </authorList>
    </citation>
    <scope>NUCLEOTIDE SEQUENCE [LARGE SCALE GENOMIC DNA]</scope>
    <source>
        <strain evidence="3">CBS 6772</strain>
    </source>
</reference>
<accession>A0A1G4MBY6</accession>
<dbReference type="SMART" id="SM01132">
    <property type="entry name" value="DIL"/>
    <property type="match status" value="1"/>
</dbReference>